<name>A0A2K9DK56_9MICO</name>
<dbReference type="NCBIfam" id="NF047353">
    <property type="entry name" value="tube_lmo2291"/>
    <property type="match status" value="1"/>
</dbReference>
<evidence type="ECO:0000313" key="2">
    <source>
        <dbReference type="Proteomes" id="UP000233276"/>
    </source>
</evidence>
<dbReference type="Proteomes" id="UP000233276">
    <property type="component" value="Chromosome"/>
</dbReference>
<dbReference type="AlphaFoldDB" id="A0A2K9DK56"/>
<gene>
    <name evidence="1" type="ORF">CXR34_04130</name>
</gene>
<sequence length="166" mass="17990">MTEYADVVPTEGSVAQSYEYVVDVAVPPTGSGSKTYINIPDITSFNPQFPAQLQEITTYANKGQTAQTKVGSAPTAAFNILKIRDNTGEFQPEWLVLKNASDKTGKQNLVWLRWYDALGASDAYEGLFLVVRDSRPETGAQGPGWDAFTFTAAGPVLPIENPITTP</sequence>
<organism evidence="1 2">
    <name type="scientific">Microbacterium hominis</name>
    <dbReference type="NCBI Taxonomy" id="162426"/>
    <lineage>
        <taxon>Bacteria</taxon>
        <taxon>Bacillati</taxon>
        <taxon>Actinomycetota</taxon>
        <taxon>Actinomycetes</taxon>
        <taxon>Micrococcales</taxon>
        <taxon>Microbacteriaceae</taxon>
        <taxon>Microbacterium</taxon>
    </lineage>
</organism>
<evidence type="ECO:0000313" key="1">
    <source>
        <dbReference type="EMBL" id="AUG28738.1"/>
    </source>
</evidence>
<dbReference type="EMBL" id="CP025299">
    <property type="protein sequence ID" value="AUG28738.1"/>
    <property type="molecule type" value="Genomic_DNA"/>
</dbReference>
<accession>A0A2K9DK56</accession>
<reference evidence="1 2" key="1">
    <citation type="submission" date="2017-12" db="EMBL/GenBank/DDBJ databases">
        <title>Isolation and characterization of estrogens degradatiion strain Microbacterium hominis SJTG1.</title>
        <authorList>
            <person name="Xiong W."/>
            <person name="Yin C."/>
            <person name="Zheng D."/>
            <person name="Liang R."/>
        </authorList>
    </citation>
    <scope>NUCLEOTIDE SEQUENCE [LARGE SCALE GENOMIC DNA]</scope>
    <source>
        <strain evidence="1 2">SJTG1</strain>
    </source>
</reference>
<protein>
    <submittedName>
        <fullName evidence="1">Uncharacterized protein</fullName>
    </submittedName>
</protein>
<dbReference type="KEGG" id="mhos:CXR34_04130"/>
<dbReference type="RefSeq" id="WP_101305666.1">
    <property type="nucleotide sequence ID" value="NZ_CP025299.1"/>
</dbReference>
<proteinExistence type="predicted"/>